<dbReference type="SUPFAM" id="SSF50022">
    <property type="entry name" value="ISP domain"/>
    <property type="match status" value="1"/>
</dbReference>
<proteinExistence type="inferred from homology"/>
<gene>
    <name evidence="23" type="ORF">NIIDMKKI_19770</name>
</gene>
<keyword evidence="7" id="KW-0442">Lipid degradation</keyword>
<keyword evidence="9" id="KW-0560">Oxidoreductase</keyword>
<sequence>MTQTISGSASESAQDPSEREFGASGIALSSYRFPTGWFIVAFASDLAPGDVKRAHYFGEELVLFRTASGRAHVLDAYCQHLGANLGVGGTVEGEHIACPWHGWQWRGDGTNALIPYSKIGCKNNVRIRSYPSMEWYGFILVWHERHGRAPYWQPPVLPELETNEYYPLHPHSRMLNRVKVHPQMIIENAADPYHVQYVHKAANPATTASFEVSGYHLHATVNAHFGGGRPTTWLTPNGPIDAKIIYDNYSLGLGLVRFPNELVGTVQVTGQTPVDEDYTDYFYTQASLREPGDTGDVPTGRAAKFLALQQEVIKQDFFTWENMKYLEKPNLAPEEAHDYAALRRWAHRFYPGHSPRPRTSGTPPTASPTRRLRRRDVSRPRGPPISESIASPLPMCSTAAPCSIPIG</sequence>
<evidence type="ECO:0000256" key="16">
    <source>
        <dbReference type="ARBA" id="ARBA00026095"/>
    </source>
</evidence>
<protein>
    <recommendedName>
        <fullName evidence="16">cholesterol 7-desaturase</fullName>
        <ecNumber evidence="16">1.14.19.21</ecNumber>
    </recommendedName>
    <alternativeName>
        <fullName evidence="17">Rieske-type oxygenase</fullName>
    </alternativeName>
</protein>
<evidence type="ECO:0000256" key="18">
    <source>
        <dbReference type="ARBA" id="ARBA00046982"/>
    </source>
</evidence>
<dbReference type="EMBL" id="AP023343">
    <property type="protein sequence ID" value="BCI86771.1"/>
    <property type="molecule type" value="Genomic_DNA"/>
</dbReference>
<evidence type="ECO:0000256" key="13">
    <source>
        <dbReference type="ARBA" id="ARBA00023221"/>
    </source>
</evidence>
<dbReference type="InterPro" id="IPR036922">
    <property type="entry name" value="Rieske_2Fe-2S_sf"/>
</dbReference>
<feature type="region of interest" description="Disordered" evidence="21">
    <location>
        <begin position="350"/>
        <end position="392"/>
    </location>
</feature>
<dbReference type="GO" id="GO:0008203">
    <property type="term" value="P:cholesterol metabolic process"/>
    <property type="evidence" value="ECO:0007669"/>
    <property type="project" value="InterPro"/>
</dbReference>
<evidence type="ECO:0000256" key="17">
    <source>
        <dbReference type="ARBA" id="ARBA00030944"/>
    </source>
</evidence>
<dbReference type="Proteomes" id="UP000516380">
    <property type="component" value="Chromosome"/>
</dbReference>
<dbReference type="GO" id="GO:0016020">
    <property type="term" value="C:membrane"/>
    <property type="evidence" value="ECO:0007669"/>
    <property type="project" value="UniProtKB-SubCell"/>
</dbReference>
<dbReference type="CDD" id="cd03469">
    <property type="entry name" value="Rieske_RO_Alpha_N"/>
    <property type="match status" value="1"/>
</dbReference>
<evidence type="ECO:0000313" key="23">
    <source>
        <dbReference type="EMBL" id="BCI86771.1"/>
    </source>
</evidence>
<evidence type="ECO:0000259" key="22">
    <source>
        <dbReference type="PROSITE" id="PS51296"/>
    </source>
</evidence>
<keyword evidence="13" id="KW-0443">Lipid metabolism</keyword>
<evidence type="ECO:0000256" key="7">
    <source>
        <dbReference type="ARBA" id="ARBA00022963"/>
    </source>
</evidence>
<dbReference type="InterPro" id="IPR045605">
    <property type="entry name" value="KshA-like_C"/>
</dbReference>
<evidence type="ECO:0000256" key="12">
    <source>
        <dbReference type="ARBA" id="ARBA00023136"/>
    </source>
</evidence>
<comment type="cofactor">
    <cofactor evidence="1">
        <name>Fe cation</name>
        <dbReference type="ChEBI" id="CHEBI:24875"/>
    </cofactor>
</comment>
<accession>A0A7G1I6Y6</accession>
<keyword evidence="4" id="KW-0812">Transmembrane</keyword>
<dbReference type="Gene3D" id="3.90.380.10">
    <property type="entry name" value="Naphthalene 1,2-dioxygenase Alpha Subunit, Chain A, domain 1"/>
    <property type="match status" value="1"/>
</dbReference>
<comment type="pathway">
    <text evidence="14">Steroid hormone biosynthesis; dafachronic acid biosynthesis.</text>
</comment>
<name>A0A7G1I6Y6_MYCKA</name>
<keyword evidence="6" id="KW-0479">Metal-binding</keyword>
<dbReference type="PANTHER" id="PTHR21266">
    <property type="entry name" value="IRON-SULFUR DOMAIN CONTAINING PROTEIN"/>
    <property type="match status" value="1"/>
</dbReference>
<evidence type="ECO:0000256" key="14">
    <source>
        <dbReference type="ARBA" id="ARBA00025712"/>
    </source>
</evidence>
<evidence type="ECO:0000313" key="24">
    <source>
        <dbReference type="Proteomes" id="UP000516380"/>
    </source>
</evidence>
<comment type="subunit">
    <text evidence="18">Homotrimer. The two-component system 3-ketosteroid-9-alpha-monooxygenase is composed of an oxygenase component KshA and a reductase component KshB.</text>
</comment>
<evidence type="ECO:0000256" key="4">
    <source>
        <dbReference type="ARBA" id="ARBA00022692"/>
    </source>
</evidence>
<feature type="compositionally biased region" description="Low complexity" evidence="21">
    <location>
        <begin position="357"/>
        <end position="369"/>
    </location>
</feature>
<dbReference type="SUPFAM" id="SSF55961">
    <property type="entry name" value="Bet v1-like"/>
    <property type="match status" value="1"/>
</dbReference>
<dbReference type="GO" id="GO:0005737">
    <property type="term" value="C:cytoplasm"/>
    <property type="evidence" value="ECO:0007669"/>
    <property type="project" value="TreeGrafter"/>
</dbReference>
<dbReference type="GO" id="GO:0051537">
    <property type="term" value="F:2 iron, 2 sulfur cluster binding"/>
    <property type="evidence" value="ECO:0007669"/>
    <property type="project" value="UniProtKB-KW"/>
</dbReference>
<keyword evidence="24" id="KW-1185">Reference proteome</keyword>
<evidence type="ECO:0000256" key="9">
    <source>
        <dbReference type="ARBA" id="ARBA00023002"/>
    </source>
</evidence>
<evidence type="ECO:0000256" key="11">
    <source>
        <dbReference type="ARBA" id="ARBA00023014"/>
    </source>
</evidence>
<organism evidence="23 24">
    <name type="scientific">Mycobacterium kansasii</name>
    <dbReference type="NCBI Taxonomy" id="1768"/>
    <lineage>
        <taxon>Bacteria</taxon>
        <taxon>Bacillati</taxon>
        <taxon>Actinomycetota</taxon>
        <taxon>Actinomycetes</taxon>
        <taxon>Mycobacteriales</taxon>
        <taxon>Mycobacteriaceae</taxon>
        <taxon>Mycobacterium</taxon>
    </lineage>
</organism>
<keyword evidence="11" id="KW-0411">Iron-sulfur</keyword>
<evidence type="ECO:0000256" key="10">
    <source>
        <dbReference type="ARBA" id="ARBA00023004"/>
    </source>
</evidence>
<evidence type="ECO:0000256" key="1">
    <source>
        <dbReference type="ARBA" id="ARBA00001962"/>
    </source>
</evidence>
<comment type="pathway">
    <text evidence="3">Hormone biosynthesis.</text>
</comment>
<reference evidence="23 24" key="1">
    <citation type="submission" date="2020-07" db="EMBL/GenBank/DDBJ databases">
        <title>Mycobacterium kansasii (former subtype) with zoonotic potential isolated from diseased indoor pet cat, Japan.</title>
        <authorList>
            <person name="Fukano H."/>
            <person name="Terazono T."/>
            <person name="Hoshino Y."/>
        </authorList>
    </citation>
    <scope>NUCLEOTIDE SEQUENCE [LARGE SCALE GENOMIC DNA]</scope>
    <source>
        <strain evidence="23 24">Kuro-I</strain>
    </source>
</reference>
<comment type="subcellular location">
    <subcellularLocation>
        <location evidence="2">Membrane</location>
    </subcellularLocation>
</comment>
<keyword evidence="13" id="KW-0753">Steroid metabolism</keyword>
<evidence type="ECO:0000256" key="21">
    <source>
        <dbReference type="SAM" id="MobiDB-lite"/>
    </source>
</evidence>
<dbReference type="InterPro" id="IPR017941">
    <property type="entry name" value="Rieske_2Fe-2S"/>
</dbReference>
<dbReference type="GO" id="GO:0046872">
    <property type="term" value="F:metal ion binding"/>
    <property type="evidence" value="ECO:0007669"/>
    <property type="project" value="UniProtKB-KW"/>
</dbReference>
<dbReference type="Gene3D" id="2.102.10.10">
    <property type="entry name" value="Rieske [2Fe-2S] iron-sulphur domain"/>
    <property type="match status" value="1"/>
</dbReference>
<dbReference type="GO" id="GO:0016042">
    <property type="term" value="P:lipid catabolic process"/>
    <property type="evidence" value="ECO:0007669"/>
    <property type="project" value="UniProtKB-KW"/>
</dbReference>
<comment type="catalytic activity">
    <reaction evidence="19">
        <text>cholesterol + NADH + O2 + H(+) = 7-dehydrocholesterol + NAD(+) + 2 H2O</text>
        <dbReference type="Rhea" id="RHEA:51644"/>
        <dbReference type="ChEBI" id="CHEBI:15377"/>
        <dbReference type="ChEBI" id="CHEBI:15378"/>
        <dbReference type="ChEBI" id="CHEBI:15379"/>
        <dbReference type="ChEBI" id="CHEBI:16113"/>
        <dbReference type="ChEBI" id="CHEBI:17759"/>
        <dbReference type="ChEBI" id="CHEBI:57540"/>
        <dbReference type="ChEBI" id="CHEBI:57945"/>
        <dbReference type="EC" id="1.14.19.21"/>
    </reaction>
    <physiologicalReaction direction="left-to-right" evidence="19">
        <dbReference type="Rhea" id="RHEA:51645"/>
    </physiologicalReaction>
</comment>
<dbReference type="Pfam" id="PF19298">
    <property type="entry name" value="KshA_C"/>
    <property type="match status" value="1"/>
</dbReference>
<evidence type="ECO:0000256" key="20">
    <source>
        <dbReference type="ARBA" id="ARBA00049548"/>
    </source>
</evidence>
<evidence type="ECO:0000256" key="2">
    <source>
        <dbReference type="ARBA" id="ARBA00004370"/>
    </source>
</evidence>
<comment type="catalytic activity">
    <reaction evidence="20">
        <text>cholesterol + NADPH + O2 + H(+) = 7-dehydrocholesterol + NADP(+) + 2 H2O</text>
        <dbReference type="Rhea" id="RHEA:45024"/>
        <dbReference type="ChEBI" id="CHEBI:15377"/>
        <dbReference type="ChEBI" id="CHEBI:15378"/>
        <dbReference type="ChEBI" id="CHEBI:15379"/>
        <dbReference type="ChEBI" id="CHEBI:16113"/>
        <dbReference type="ChEBI" id="CHEBI:17759"/>
        <dbReference type="ChEBI" id="CHEBI:57783"/>
        <dbReference type="ChEBI" id="CHEBI:58349"/>
        <dbReference type="EC" id="1.14.19.21"/>
    </reaction>
    <physiologicalReaction direction="left-to-right" evidence="20">
        <dbReference type="Rhea" id="RHEA:45025"/>
    </physiologicalReaction>
</comment>
<dbReference type="PROSITE" id="PS51296">
    <property type="entry name" value="RIESKE"/>
    <property type="match status" value="1"/>
</dbReference>
<dbReference type="InterPro" id="IPR050584">
    <property type="entry name" value="Cholesterol_7-desaturase"/>
</dbReference>
<dbReference type="EC" id="1.14.19.21" evidence="16"/>
<evidence type="ECO:0000256" key="6">
    <source>
        <dbReference type="ARBA" id="ARBA00022723"/>
    </source>
</evidence>
<keyword evidence="8" id="KW-1133">Transmembrane helix</keyword>
<dbReference type="GO" id="GO:0170056">
    <property type="term" value="F:cholesterol 7-desaturase [NAD(P)H] activity"/>
    <property type="evidence" value="ECO:0007669"/>
    <property type="project" value="UniProtKB-EC"/>
</dbReference>
<feature type="domain" description="Rieske" evidence="22">
    <location>
        <begin position="38"/>
        <end position="141"/>
    </location>
</feature>
<keyword evidence="5" id="KW-0001">2Fe-2S</keyword>
<dbReference type="Pfam" id="PF00355">
    <property type="entry name" value="Rieske"/>
    <property type="match status" value="1"/>
</dbReference>
<dbReference type="AlphaFoldDB" id="A0A7G1I6Y6"/>
<keyword evidence="10" id="KW-0408">Iron</keyword>
<evidence type="ECO:0000256" key="3">
    <source>
        <dbReference type="ARBA" id="ARBA00004972"/>
    </source>
</evidence>
<dbReference type="PANTHER" id="PTHR21266:SF32">
    <property type="entry name" value="CHOLESTEROL 7-DESATURASE NVD"/>
    <property type="match status" value="1"/>
</dbReference>
<evidence type="ECO:0000256" key="19">
    <source>
        <dbReference type="ARBA" id="ARBA00047853"/>
    </source>
</evidence>
<comment type="similarity">
    <text evidence="15">Belongs to the cholesterol 7-desaturase family.</text>
</comment>
<evidence type="ECO:0000256" key="8">
    <source>
        <dbReference type="ARBA" id="ARBA00022989"/>
    </source>
</evidence>
<evidence type="ECO:0000256" key="15">
    <source>
        <dbReference type="ARBA" id="ARBA00025729"/>
    </source>
</evidence>
<evidence type="ECO:0000256" key="5">
    <source>
        <dbReference type="ARBA" id="ARBA00022714"/>
    </source>
</evidence>
<dbReference type="GO" id="GO:0004497">
    <property type="term" value="F:monooxygenase activity"/>
    <property type="evidence" value="ECO:0007669"/>
    <property type="project" value="UniProtKB-ARBA"/>
</dbReference>
<keyword evidence="12" id="KW-0472">Membrane</keyword>